<dbReference type="InterPro" id="IPR014756">
    <property type="entry name" value="Ig_E-set"/>
</dbReference>
<feature type="domain" description="Transglutaminase C-terminal" evidence="7">
    <location>
        <begin position="347"/>
        <end position="433"/>
    </location>
</feature>
<keyword evidence="5" id="KW-0378">Hydrolase</keyword>
<comment type="similarity">
    <text evidence="2">Belongs to the transglutaminase superfamily. Transglutaminase family.</text>
</comment>
<dbReference type="SUPFAM" id="SSF49309">
    <property type="entry name" value="Transglutaminase, two C-terminal domains"/>
    <property type="match status" value="1"/>
</dbReference>
<evidence type="ECO:0000259" key="7">
    <source>
        <dbReference type="Pfam" id="PF00927"/>
    </source>
</evidence>
<dbReference type="Proteomes" id="UP000288216">
    <property type="component" value="Unassembled WGS sequence"/>
</dbReference>
<keyword evidence="4" id="KW-0479">Metal-binding</keyword>
<organism evidence="8 9">
    <name type="scientific">Scyliorhinus torazame</name>
    <name type="common">Cloudy catshark</name>
    <name type="synonym">Catulus torazame</name>
    <dbReference type="NCBI Taxonomy" id="75743"/>
    <lineage>
        <taxon>Eukaryota</taxon>
        <taxon>Metazoa</taxon>
        <taxon>Chordata</taxon>
        <taxon>Craniata</taxon>
        <taxon>Vertebrata</taxon>
        <taxon>Chondrichthyes</taxon>
        <taxon>Elasmobranchii</taxon>
        <taxon>Galeomorphii</taxon>
        <taxon>Galeoidea</taxon>
        <taxon>Carcharhiniformes</taxon>
        <taxon>Scyliorhinidae</taxon>
        <taxon>Scyliorhinus</taxon>
    </lineage>
</organism>
<evidence type="ECO:0000313" key="8">
    <source>
        <dbReference type="EMBL" id="GCB60722.1"/>
    </source>
</evidence>
<dbReference type="InterPro" id="IPR038765">
    <property type="entry name" value="Papain-like_cys_pep_sf"/>
</dbReference>
<name>A0A401NIL9_SCYTO</name>
<evidence type="ECO:0000256" key="5">
    <source>
        <dbReference type="ARBA" id="ARBA00022801"/>
    </source>
</evidence>
<accession>A0A401NIL9</accession>
<dbReference type="InterPro" id="IPR036985">
    <property type="entry name" value="Transglutaminase-like_sf"/>
</dbReference>
<comment type="caution">
    <text evidence="8">The sequence shown here is derived from an EMBL/GenBank/DDBJ whole genome shotgun (WGS) entry which is preliminary data.</text>
</comment>
<protein>
    <recommendedName>
        <fullName evidence="10">Transglutaminase-like domain-containing protein</fullName>
    </recommendedName>
</protein>
<evidence type="ECO:0000259" key="6">
    <source>
        <dbReference type="Pfam" id="PF00868"/>
    </source>
</evidence>
<dbReference type="STRING" id="75743.A0A401NIL9"/>
<evidence type="ECO:0000313" key="9">
    <source>
        <dbReference type="Proteomes" id="UP000288216"/>
    </source>
</evidence>
<dbReference type="GO" id="GO:0005739">
    <property type="term" value="C:mitochondrion"/>
    <property type="evidence" value="ECO:0007669"/>
    <property type="project" value="TreeGrafter"/>
</dbReference>
<dbReference type="Gene3D" id="2.60.40.10">
    <property type="entry name" value="Immunoglobulins"/>
    <property type="match status" value="2"/>
</dbReference>
<evidence type="ECO:0000256" key="2">
    <source>
        <dbReference type="ARBA" id="ARBA00005968"/>
    </source>
</evidence>
<dbReference type="GO" id="GO:0016787">
    <property type="term" value="F:hydrolase activity"/>
    <property type="evidence" value="ECO:0007669"/>
    <property type="project" value="UniProtKB-KW"/>
</dbReference>
<dbReference type="EMBL" id="BFAA01001138">
    <property type="protein sequence ID" value="GCB60722.1"/>
    <property type="molecule type" value="Genomic_DNA"/>
</dbReference>
<dbReference type="Pfam" id="PF00868">
    <property type="entry name" value="Transglut_N"/>
    <property type="match status" value="1"/>
</dbReference>
<dbReference type="InterPro" id="IPR001102">
    <property type="entry name" value="Transglutaminase_N"/>
</dbReference>
<keyword evidence="9" id="KW-1185">Reference proteome</keyword>
<evidence type="ECO:0000256" key="1">
    <source>
        <dbReference type="ARBA" id="ARBA00004496"/>
    </source>
</evidence>
<dbReference type="InterPro" id="IPR013783">
    <property type="entry name" value="Ig-like_fold"/>
</dbReference>
<evidence type="ECO:0008006" key="10">
    <source>
        <dbReference type="Google" id="ProtNLM"/>
    </source>
</evidence>
<dbReference type="PANTHER" id="PTHR11590:SF6">
    <property type="entry name" value="PROTEIN-GLUTAMINE GAMMA-GLUTAMYLTRANSFERASE 2"/>
    <property type="match status" value="1"/>
</dbReference>
<dbReference type="OrthoDB" id="437511at2759"/>
<dbReference type="InterPro" id="IPR008958">
    <property type="entry name" value="Transglutaminase_C"/>
</dbReference>
<evidence type="ECO:0000256" key="3">
    <source>
        <dbReference type="ARBA" id="ARBA00022490"/>
    </source>
</evidence>
<reference evidence="8 9" key="1">
    <citation type="journal article" date="2018" name="Nat. Ecol. Evol.">
        <title>Shark genomes provide insights into elasmobranch evolution and the origin of vertebrates.</title>
        <authorList>
            <person name="Hara Y"/>
            <person name="Yamaguchi K"/>
            <person name="Onimaru K"/>
            <person name="Kadota M"/>
            <person name="Koyanagi M"/>
            <person name="Keeley SD"/>
            <person name="Tatsumi K"/>
            <person name="Tanaka K"/>
            <person name="Motone F"/>
            <person name="Kageyama Y"/>
            <person name="Nozu R"/>
            <person name="Adachi N"/>
            <person name="Nishimura O"/>
            <person name="Nakagawa R"/>
            <person name="Tanegashima C"/>
            <person name="Kiyatake I"/>
            <person name="Matsumoto R"/>
            <person name="Murakumo K"/>
            <person name="Nishida K"/>
            <person name="Terakita A"/>
            <person name="Kuratani S"/>
            <person name="Sato K"/>
            <person name="Hyodo S Kuraku.S."/>
        </authorList>
    </citation>
    <scope>NUCLEOTIDE SEQUENCE [LARGE SCALE GENOMIC DNA]</scope>
</reference>
<sequence>MWVVWSQSCLVTEAKCPAPSEKSGTKVQFPLSDSLDNAKWNASVVYSDSKQLSLSICSPTDAKIGHQALKLLCTTQGQSTLLALGEFILLFNPWCPGDAVFLDDENQRGEYVLADQGLIYQGSDSSIGRIAWNYGQFENEIVDISLKLLDNSLNYLRNPDEDRSQRHDPRYIGRVVTAMVNSNDDKGVVRGNWGPDYSNGVRPTMWSGSIIILRQWSKSGCLPVRYGQCWVFAAVACTGIYCCGPAPVKAIKNGNVNLKFDTPFVFAEVNADFASWVVCNDGTKKQIGVNHRLIGRKISTKAVGSDEREDITHNYKYEEGSEEERAVFTRANMKNKLVEEPESQFFLKVKVRKGILNGADFKATAVLRNQSSGVRNCRLILLAQTITYNGQPIQDCAFKDLAKVTTGPHEEKKERLDVLYSNYFQTLSEHNHILIMALAEDDEAKETHIARKLVTLQNPSLQMKVIITEEFGW</sequence>
<dbReference type="SUPFAM" id="SSF54001">
    <property type="entry name" value="Cysteine proteinases"/>
    <property type="match status" value="1"/>
</dbReference>
<dbReference type="GO" id="GO:0003810">
    <property type="term" value="F:protein-glutamine gamma-glutamyltransferase activity"/>
    <property type="evidence" value="ECO:0007669"/>
    <property type="project" value="InterPro"/>
</dbReference>
<comment type="subcellular location">
    <subcellularLocation>
        <location evidence="1">Cytoplasm</location>
    </subcellularLocation>
</comment>
<dbReference type="InterPro" id="IPR050779">
    <property type="entry name" value="Transglutaminase"/>
</dbReference>
<dbReference type="AlphaFoldDB" id="A0A401NIL9"/>
<keyword evidence="3" id="KW-0963">Cytoplasm</keyword>
<dbReference type="Pfam" id="PF00927">
    <property type="entry name" value="Transglut_C"/>
    <property type="match status" value="1"/>
</dbReference>
<proteinExistence type="inferred from homology"/>
<dbReference type="OMA" id="WIQHEDG"/>
<dbReference type="PANTHER" id="PTHR11590">
    <property type="entry name" value="PROTEIN-GLUTAMINE GAMMA-GLUTAMYLTRANSFERASE"/>
    <property type="match status" value="1"/>
</dbReference>
<dbReference type="GO" id="GO:0046872">
    <property type="term" value="F:metal ion binding"/>
    <property type="evidence" value="ECO:0007669"/>
    <property type="project" value="UniProtKB-KW"/>
</dbReference>
<evidence type="ECO:0000256" key="4">
    <source>
        <dbReference type="ARBA" id="ARBA00022723"/>
    </source>
</evidence>
<dbReference type="SUPFAM" id="SSF81296">
    <property type="entry name" value="E set domains"/>
    <property type="match status" value="1"/>
</dbReference>
<feature type="domain" description="Transglutaminase N-terminal" evidence="6">
    <location>
        <begin position="17"/>
        <end position="71"/>
    </location>
</feature>
<dbReference type="InterPro" id="IPR036238">
    <property type="entry name" value="Transglutaminase_C_sf"/>
</dbReference>
<dbReference type="Gene3D" id="3.90.260.10">
    <property type="entry name" value="Transglutaminase-like"/>
    <property type="match status" value="2"/>
</dbReference>
<gene>
    <name evidence="8" type="ORF">scyTo_0003988</name>
</gene>